<comment type="subunit">
    <text evidence="7">Component of the dolichol-phosphate mannose (DPM) synthase complex.</text>
</comment>
<dbReference type="AlphaFoldDB" id="A0A4U8UVH7"/>
<feature type="transmembrane region" description="Helical" evidence="7">
    <location>
        <begin position="33"/>
        <end position="53"/>
    </location>
</feature>
<evidence type="ECO:0000256" key="2">
    <source>
        <dbReference type="ARBA" id="ARBA00010430"/>
    </source>
</evidence>
<comment type="function">
    <text evidence="7">Stabilizer subunit of the dolichol-phosphate mannose (DPM) synthase complex; tethers catalytic subunit to the ER.</text>
</comment>
<name>A0A4U8UVH7_STECR</name>
<keyword evidence="3 7" id="KW-0812">Transmembrane</keyword>
<dbReference type="Pfam" id="PF08285">
    <property type="entry name" value="DPM3"/>
    <property type="match status" value="1"/>
</dbReference>
<gene>
    <name evidence="8" type="ORF">L596_004332</name>
</gene>
<keyword evidence="5 7" id="KW-1133">Transmembrane helix</keyword>
<dbReference type="STRING" id="34508.A0A4U8UVH7"/>
<reference evidence="8 9" key="2">
    <citation type="journal article" date="2019" name="G3 (Bethesda)">
        <title>Hybrid Assembly of the Genome of the Entomopathogenic Nematode Steinernema carpocapsae Identifies the X-Chromosome.</title>
        <authorList>
            <person name="Serra L."/>
            <person name="Macchietto M."/>
            <person name="Macias-Munoz A."/>
            <person name="McGill C.J."/>
            <person name="Rodriguez I.M."/>
            <person name="Rodriguez B."/>
            <person name="Murad R."/>
            <person name="Mortazavi A."/>
        </authorList>
    </citation>
    <scope>NUCLEOTIDE SEQUENCE [LARGE SCALE GENOMIC DNA]</scope>
    <source>
        <strain evidence="8 9">ALL</strain>
    </source>
</reference>
<dbReference type="PANTHER" id="PTHR16433:SF0">
    <property type="entry name" value="DOLICHOL-PHOSPHATE MANNOSYLTRANSFERASE SUBUNIT 3"/>
    <property type="match status" value="1"/>
</dbReference>
<evidence type="ECO:0000313" key="9">
    <source>
        <dbReference type="Proteomes" id="UP000298663"/>
    </source>
</evidence>
<dbReference type="UniPathway" id="UPA00378"/>
<reference evidence="8 9" key="1">
    <citation type="journal article" date="2015" name="Genome Biol.">
        <title>Comparative genomics of Steinernema reveals deeply conserved gene regulatory networks.</title>
        <authorList>
            <person name="Dillman A.R."/>
            <person name="Macchietto M."/>
            <person name="Porter C.F."/>
            <person name="Rogers A."/>
            <person name="Williams B."/>
            <person name="Antoshechkin I."/>
            <person name="Lee M.M."/>
            <person name="Goodwin Z."/>
            <person name="Lu X."/>
            <person name="Lewis E.E."/>
            <person name="Goodrich-Blair H."/>
            <person name="Stock S.P."/>
            <person name="Adams B.J."/>
            <person name="Sternberg P.W."/>
            <person name="Mortazavi A."/>
        </authorList>
    </citation>
    <scope>NUCLEOTIDE SEQUENCE [LARGE SCALE GENOMIC DNA]</scope>
    <source>
        <strain evidence="8 9">ALL</strain>
    </source>
</reference>
<evidence type="ECO:0000313" key="8">
    <source>
        <dbReference type="EMBL" id="TMS37392.1"/>
    </source>
</evidence>
<dbReference type="GO" id="GO:0006506">
    <property type="term" value="P:GPI anchor biosynthetic process"/>
    <property type="evidence" value="ECO:0007669"/>
    <property type="project" value="TreeGrafter"/>
</dbReference>
<comment type="similarity">
    <text evidence="2 7">Belongs to the DPM3 family.</text>
</comment>
<protein>
    <recommendedName>
        <fullName evidence="7">Dolichol-phosphate mannosyltransferase subunit 3</fullName>
    </recommendedName>
</protein>
<comment type="subcellular location">
    <subcellularLocation>
        <location evidence="1 7">Endoplasmic reticulum membrane</location>
        <topology evidence="1 7">Multi-pass membrane protein</topology>
    </subcellularLocation>
</comment>
<evidence type="ECO:0000256" key="7">
    <source>
        <dbReference type="RuleBase" id="RU365085"/>
    </source>
</evidence>
<dbReference type="GO" id="GO:0033185">
    <property type="term" value="C:dolichol-phosphate-mannose synthase complex"/>
    <property type="evidence" value="ECO:0007669"/>
    <property type="project" value="TreeGrafter"/>
</dbReference>
<proteinExistence type="inferred from homology"/>
<keyword evidence="6 7" id="KW-0472">Membrane</keyword>
<keyword evidence="9" id="KW-1185">Reference proteome</keyword>
<evidence type="ECO:0000256" key="3">
    <source>
        <dbReference type="ARBA" id="ARBA00022692"/>
    </source>
</evidence>
<comment type="caution">
    <text evidence="8">The sequence shown here is derived from an EMBL/GenBank/DDBJ whole genome shotgun (WGS) entry which is preliminary data.</text>
</comment>
<organism evidence="8 9">
    <name type="scientific">Steinernema carpocapsae</name>
    <name type="common">Entomopathogenic nematode</name>
    <dbReference type="NCBI Taxonomy" id="34508"/>
    <lineage>
        <taxon>Eukaryota</taxon>
        <taxon>Metazoa</taxon>
        <taxon>Ecdysozoa</taxon>
        <taxon>Nematoda</taxon>
        <taxon>Chromadorea</taxon>
        <taxon>Rhabditida</taxon>
        <taxon>Tylenchina</taxon>
        <taxon>Panagrolaimomorpha</taxon>
        <taxon>Strongyloidoidea</taxon>
        <taxon>Steinernematidae</taxon>
        <taxon>Steinernema</taxon>
    </lineage>
</organism>
<comment type="pathway">
    <text evidence="7">Protein modification; protein glycosylation.</text>
</comment>
<evidence type="ECO:0000256" key="4">
    <source>
        <dbReference type="ARBA" id="ARBA00022824"/>
    </source>
</evidence>
<comment type="caution">
    <text evidence="7">Lacks conserved residue(s) required for the propagation of feature annotation.</text>
</comment>
<dbReference type="InterPro" id="IPR013174">
    <property type="entry name" value="DPM3"/>
</dbReference>
<keyword evidence="4 7" id="KW-0256">Endoplasmic reticulum</keyword>
<evidence type="ECO:0000256" key="5">
    <source>
        <dbReference type="ARBA" id="ARBA00022989"/>
    </source>
</evidence>
<sequence>MVSQMMKYLGIAAAFLSVWLVLPWDYVLVAYAPVIVVILIGIYAVLSVLYGVATFNDCEYAKVSLQKEIQEAKADLSLKRIIDSN</sequence>
<dbReference type="EMBL" id="AZBU02000001">
    <property type="protein sequence ID" value="TMS37392.1"/>
    <property type="molecule type" value="Genomic_DNA"/>
</dbReference>
<dbReference type="PANTHER" id="PTHR16433">
    <property type="entry name" value="DOLICHOL-PHOSPHATE MANNOSYLTRANSFERASE SUBUNIT 3"/>
    <property type="match status" value="1"/>
</dbReference>
<dbReference type="OrthoDB" id="2014333at2759"/>
<evidence type="ECO:0000256" key="1">
    <source>
        <dbReference type="ARBA" id="ARBA00004477"/>
    </source>
</evidence>
<accession>A0A4U8UVH7</accession>
<dbReference type="Proteomes" id="UP000298663">
    <property type="component" value="Unassembled WGS sequence"/>
</dbReference>
<evidence type="ECO:0000256" key="6">
    <source>
        <dbReference type="ARBA" id="ARBA00023136"/>
    </source>
</evidence>
<dbReference type="GO" id="GO:0005789">
    <property type="term" value="C:endoplasmic reticulum membrane"/>
    <property type="evidence" value="ECO:0007669"/>
    <property type="project" value="UniProtKB-SubCell"/>
</dbReference>